<gene>
    <name evidence="7" type="primary">surA</name>
    <name evidence="10" type="ORF">CCO03_02350</name>
</gene>
<dbReference type="PROSITE" id="PS50198">
    <property type="entry name" value="PPIC_PPIASE_2"/>
    <property type="match status" value="2"/>
</dbReference>
<proteinExistence type="inferred from homology"/>
<evidence type="ECO:0000256" key="7">
    <source>
        <dbReference type="HAMAP-Rule" id="MF_01183"/>
    </source>
</evidence>
<dbReference type="AlphaFoldDB" id="A0A1Y0EJP3"/>
<evidence type="ECO:0000256" key="8">
    <source>
        <dbReference type="SAM" id="MobiDB-lite"/>
    </source>
</evidence>
<keyword evidence="11" id="KW-1185">Reference proteome</keyword>
<feature type="region of interest" description="Disordered" evidence="8">
    <location>
        <begin position="30"/>
        <end position="70"/>
    </location>
</feature>
<name>A0A1Y0EJP3_9BURK</name>
<comment type="domain">
    <text evidence="7">The PPIase activity resides only in the second parvulin domain. The N-terminal region and the C-terminal tail are necessary and sufficient for the chaperone activity of SurA. The PPIase activity is dispensable for SurA to function as a chaperone. The N-terminal region and the C-terminal tail are also required for porin recognition.</text>
</comment>
<evidence type="ECO:0000256" key="6">
    <source>
        <dbReference type="ARBA" id="ARBA00023235"/>
    </source>
</evidence>
<evidence type="ECO:0000256" key="2">
    <source>
        <dbReference type="ARBA" id="ARBA00022737"/>
    </source>
</evidence>
<dbReference type="GO" id="GO:0042277">
    <property type="term" value="F:peptide binding"/>
    <property type="evidence" value="ECO:0007669"/>
    <property type="project" value="InterPro"/>
</dbReference>
<dbReference type="GO" id="GO:0050821">
    <property type="term" value="P:protein stabilization"/>
    <property type="evidence" value="ECO:0007669"/>
    <property type="project" value="InterPro"/>
</dbReference>
<dbReference type="GO" id="GO:0030288">
    <property type="term" value="C:outer membrane-bounded periplasmic space"/>
    <property type="evidence" value="ECO:0007669"/>
    <property type="project" value="InterPro"/>
</dbReference>
<dbReference type="InterPro" id="IPR015391">
    <property type="entry name" value="SurA_N"/>
</dbReference>
<dbReference type="SUPFAM" id="SSF54534">
    <property type="entry name" value="FKBP-like"/>
    <property type="match status" value="2"/>
</dbReference>
<comment type="catalytic activity">
    <reaction evidence="7">
        <text>[protein]-peptidylproline (omega=180) = [protein]-peptidylproline (omega=0)</text>
        <dbReference type="Rhea" id="RHEA:16237"/>
        <dbReference type="Rhea" id="RHEA-COMP:10747"/>
        <dbReference type="Rhea" id="RHEA-COMP:10748"/>
        <dbReference type="ChEBI" id="CHEBI:83833"/>
        <dbReference type="ChEBI" id="CHEBI:83834"/>
        <dbReference type="EC" id="5.2.1.8"/>
    </reaction>
</comment>
<reference evidence="10 11" key="1">
    <citation type="submission" date="2017-05" db="EMBL/GenBank/DDBJ databases">
        <authorList>
            <person name="Song R."/>
            <person name="Chenine A.L."/>
            <person name="Ruprecht R.M."/>
        </authorList>
    </citation>
    <scope>NUCLEOTIDE SEQUENCE [LARGE SCALE GENOMIC DNA]</scope>
    <source>
        <strain evidence="10 11">DSM 26136</strain>
    </source>
</reference>
<dbReference type="PANTHER" id="PTHR47637:SF1">
    <property type="entry name" value="CHAPERONE SURA"/>
    <property type="match status" value="1"/>
</dbReference>
<dbReference type="InterPro" id="IPR023034">
    <property type="entry name" value="PPIase_SurA"/>
</dbReference>
<evidence type="ECO:0000256" key="1">
    <source>
        <dbReference type="ARBA" id="ARBA00022729"/>
    </source>
</evidence>
<dbReference type="EC" id="5.2.1.8" evidence="7"/>
<keyword evidence="5 7" id="KW-0143">Chaperone</keyword>
<feature type="domain" description="PpiC" evidence="9">
    <location>
        <begin position="375"/>
        <end position="474"/>
    </location>
</feature>
<dbReference type="Gene3D" id="3.10.50.40">
    <property type="match status" value="2"/>
</dbReference>
<keyword evidence="4 7" id="KW-0697">Rotamase</keyword>
<dbReference type="SUPFAM" id="SSF109998">
    <property type="entry name" value="Triger factor/SurA peptide-binding domain-like"/>
    <property type="match status" value="1"/>
</dbReference>
<keyword evidence="1 7" id="KW-0732">Signal</keyword>
<dbReference type="Pfam" id="PF00639">
    <property type="entry name" value="Rotamase"/>
    <property type="match status" value="2"/>
</dbReference>
<accession>A0A1Y0EJP3</accession>
<dbReference type="OrthoDB" id="14196at2"/>
<dbReference type="KEGG" id="cser:CCO03_02350"/>
<evidence type="ECO:0000256" key="3">
    <source>
        <dbReference type="ARBA" id="ARBA00022764"/>
    </source>
</evidence>
<dbReference type="InterPro" id="IPR046357">
    <property type="entry name" value="PPIase_dom_sf"/>
</dbReference>
<dbReference type="RefSeq" id="WP_087276750.1">
    <property type="nucleotide sequence ID" value="NZ_CP021455.1"/>
</dbReference>
<dbReference type="EMBL" id="CP021455">
    <property type="protein sequence ID" value="ARU03680.1"/>
    <property type="molecule type" value="Genomic_DNA"/>
</dbReference>
<evidence type="ECO:0000259" key="9">
    <source>
        <dbReference type="PROSITE" id="PS50198"/>
    </source>
</evidence>
<dbReference type="Gene3D" id="1.10.4030.10">
    <property type="entry name" value="Porin chaperone SurA, peptide-binding domain"/>
    <property type="match status" value="1"/>
</dbReference>
<feature type="domain" description="PpiC" evidence="9">
    <location>
        <begin position="262"/>
        <end position="364"/>
    </location>
</feature>
<dbReference type="InterPro" id="IPR050280">
    <property type="entry name" value="OMP_Chaperone_SurA"/>
</dbReference>
<dbReference type="Proteomes" id="UP000196138">
    <property type="component" value="Chromosome"/>
</dbReference>
<keyword evidence="2 7" id="KW-0677">Repeat</keyword>
<dbReference type="PANTHER" id="PTHR47637">
    <property type="entry name" value="CHAPERONE SURA"/>
    <property type="match status" value="1"/>
</dbReference>
<comment type="subcellular location">
    <subcellularLocation>
        <location evidence="7">Periplasm</location>
    </subcellularLocation>
    <text evidence="7">Is capable of associating with the outer membrane.</text>
</comment>
<evidence type="ECO:0000313" key="11">
    <source>
        <dbReference type="Proteomes" id="UP000196138"/>
    </source>
</evidence>
<evidence type="ECO:0000313" key="10">
    <source>
        <dbReference type="EMBL" id="ARU03680.1"/>
    </source>
</evidence>
<keyword evidence="6 7" id="KW-0413">Isomerase</keyword>
<protein>
    <recommendedName>
        <fullName evidence="7">Chaperone SurA</fullName>
    </recommendedName>
    <alternativeName>
        <fullName evidence="7">Peptidyl-prolyl cis-trans isomerase SurA</fullName>
        <shortName evidence="7">PPIase SurA</shortName>
        <ecNumber evidence="7">5.2.1.8</ecNumber>
    </alternativeName>
    <alternativeName>
        <fullName evidence="7">Rotamase SurA</fullName>
    </alternativeName>
</protein>
<dbReference type="InterPro" id="IPR000297">
    <property type="entry name" value="PPIase_PpiC"/>
</dbReference>
<dbReference type="GO" id="GO:0003755">
    <property type="term" value="F:peptidyl-prolyl cis-trans isomerase activity"/>
    <property type="evidence" value="ECO:0007669"/>
    <property type="project" value="UniProtKB-UniRule"/>
</dbReference>
<dbReference type="GO" id="GO:0051082">
    <property type="term" value="F:unfolded protein binding"/>
    <property type="evidence" value="ECO:0007669"/>
    <property type="project" value="UniProtKB-UniRule"/>
</dbReference>
<evidence type="ECO:0000256" key="5">
    <source>
        <dbReference type="ARBA" id="ARBA00023186"/>
    </source>
</evidence>
<dbReference type="InterPro" id="IPR027304">
    <property type="entry name" value="Trigger_fact/SurA_dom_sf"/>
</dbReference>
<dbReference type="GO" id="GO:0043165">
    <property type="term" value="P:Gram-negative-bacterium-type cell outer membrane assembly"/>
    <property type="evidence" value="ECO:0007669"/>
    <property type="project" value="InterPro"/>
</dbReference>
<feature type="signal peptide" evidence="7">
    <location>
        <begin position="1"/>
        <end position="31"/>
    </location>
</feature>
<keyword evidence="3 7" id="KW-0574">Periplasm</keyword>
<dbReference type="HAMAP" id="MF_01183">
    <property type="entry name" value="Chaperone_SurA"/>
    <property type="match status" value="1"/>
</dbReference>
<sequence precursor="true">MSDSLQRKLVRHAVALAVAGLASLSASGALAQSTGNQASKPAPTQAKAKTAAKPKAQARKAPARKATGASTADKAKAAGAAAGAAAVAAPAASATVTGTSGASAAPSAKPRQADYIVALVNSEPITNNELRARIARAQQQLSQRNVAMPPEDVLRKQVLDLFISERAQVQLAKEMGLQVDQLTLDQAEASVAQQNDLPSTQALHRALRAEGISVQDFRADLQRQILLQRLRERAVEARVKVTDNDIDRFLREQAVQQGVQSVPEVNLAMILIRVPENSSPAEVAKLRERADEADKRAKAGEDFAKLAAEYSQSTNQGRDGGELGLRPVDKYPALFVSATSRLGVGGVTDVVRSDAGFHILKVIERKKGAMPTVTVPQTHARHILLNVSSPSDEASALERLRDIKRRVDAGQADFADMARQYSKDGSAKDGGDLGWANPGQFVPEFEQVMNGLAQGQVSEPLRSRFGLHLIQVLERREQPLSETDQRALARNILRERKMAEEYDVWAQEVRGRAFVEMREAPQ</sequence>
<dbReference type="Pfam" id="PF09312">
    <property type="entry name" value="SurA_N"/>
    <property type="match status" value="1"/>
</dbReference>
<comment type="function">
    <text evidence="7">Chaperone involved in the correct folding and assembly of outer membrane proteins. Recognizes specific patterns of aromatic residues and the orientation of their side chains, which are found more frequently in integral outer membrane proteins. May act in both early periplasmic and late outer membrane-associated steps of protein maturation.</text>
</comment>
<evidence type="ECO:0000256" key="4">
    <source>
        <dbReference type="ARBA" id="ARBA00023110"/>
    </source>
</evidence>
<feature type="compositionally biased region" description="Basic residues" evidence="8">
    <location>
        <begin position="50"/>
        <end position="63"/>
    </location>
</feature>
<feature type="compositionally biased region" description="Low complexity" evidence="8">
    <location>
        <begin position="40"/>
        <end position="49"/>
    </location>
</feature>
<organism evidence="10 11">
    <name type="scientific">Comamonas serinivorans</name>
    <dbReference type="NCBI Taxonomy" id="1082851"/>
    <lineage>
        <taxon>Bacteria</taxon>
        <taxon>Pseudomonadati</taxon>
        <taxon>Pseudomonadota</taxon>
        <taxon>Betaproteobacteria</taxon>
        <taxon>Burkholderiales</taxon>
        <taxon>Comamonadaceae</taxon>
        <taxon>Comamonas</taxon>
    </lineage>
</organism>
<dbReference type="GO" id="GO:0006457">
    <property type="term" value="P:protein folding"/>
    <property type="evidence" value="ECO:0007669"/>
    <property type="project" value="UniProtKB-UniRule"/>
</dbReference>
<feature type="chain" id="PRO_5013410899" description="Chaperone SurA" evidence="7">
    <location>
        <begin position="32"/>
        <end position="522"/>
    </location>
</feature>